<comment type="caution">
    <text evidence="8">The sequence shown here is derived from an EMBL/GenBank/DDBJ whole genome shotgun (WGS) entry which is preliminary data.</text>
</comment>
<evidence type="ECO:0000256" key="2">
    <source>
        <dbReference type="ARBA" id="ARBA00011900"/>
    </source>
</evidence>
<feature type="domain" description="DNA methylase N-4/N-6" evidence="7">
    <location>
        <begin position="86"/>
        <end position="344"/>
    </location>
</feature>
<organism evidence="8 9">
    <name type="scientific">Runella salmonicolor</name>
    <dbReference type="NCBI Taxonomy" id="2950278"/>
    <lineage>
        <taxon>Bacteria</taxon>
        <taxon>Pseudomonadati</taxon>
        <taxon>Bacteroidota</taxon>
        <taxon>Cytophagia</taxon>
        <taxon>Cytophagales</taxon>
        <taxon>Spirosomataceae</taxon>
        <taxon>Runella</taxon>
    </lineage>
</organism>
<gene>
    <name evidence="8" type="ORF">NCI00_01555</name>
</gene>
<protein>
    <recommendedName>
        <fullName evidence="2">site-specific DNA-methyltransferase (adenine-specific)</fullName>
        <ecNumber evidence="2">2.1.1.72</ecNumber>
    </recommendedName>
</protein>
<comment type="similarity">
    <text evidence="1">Belongs to the N(4)/N(6)-methyltransferase family.</text>
</comment>
<evidence type="ECO:0000256" key="6">
    <source>
        <dbReference type="ARBA" id="ARBA00047942"/>
    </source>
</evidence>
<dbReference type="EMBL" id="JAMZEL010000001">
    <property type="protein sequence ID" value="MCP1381085.1"/>
    <property type="molecule type" value="Genomic_DNA"/>
</dbReference>
<evidence type="ECO:0000259" key="7">
    <source>
        <dbReference type="Pfam" id="PF01555"/>
    </source>
</evidence>
<dbReference type="InterPro" id="IPR002295">
    <property type="entry name" value="N4/N6-MTase_EcoPI_Mod-like"/>
</dbReference>
<sequence>MPISYIPYFPNTIEGQAILDNFTRTARLLRYRDNDRVIDRIKRGLPLYEVEKLETVGTSDKATSGVLLRGECLSACAYLKSQNTKIDLVYIDPPFASGADYAKKVYLRRNPHVADMIQKAEEELDLDELRAFEEKMYGDIWNKEDYLNWMYENLLAIKSVMSETASIYVHLDWHIGHYVKILMDEVFGEDNFVNEIVWCYSRPSVSNQKHFTKLHDTLFWYAKNKDEGYSANMNSVRIEYSEKTKERNKYGSGGSKYSGNSTERVTHDEGKIPEDYWYIPMVVGNANENADYSTQKPEALLERIIKASSNEGMVVADFFGGSGVTAAVAHKLGRKFIHVDVGINSIQTTRDRLLALGANFEVLEVKDGVSLYRNPQQTMDKLKSLITGLRNEDALDSFWEGAISDSKYGKMPVYVPNLLDHNSKVLDIPLMNRILNEAMPDLDTDIKRVVVYYVDITDSQEIEKFIRNHNPTTIEVDLRDLKELLSEVVIDDIVSYELTETGEGFEVEITQFISDRLSQKISEYNEKRKLGKSQKDVVTAIDEEETTKPKSKFKPIEISENGLELIEWVSLDCTNADGAWKSDAEIKIDKLGYMVLNGKKTKVLWDAKIQSAEKPLRLKIRNIAGDESVVLL</sequence>
<evidence type="ECO:0000256" key="1">
    <source>
        <dbReference type="ARBA" id="ARBA00006594"/>
    </source>
</evidence>
<keyword evidence="4" id="KW-0808">Transferase</keyword>
<keyword evidence="3" id="KW-0489">Methyltransferase</keyword>
<dbReference type="PRINTS" id="PR00506">
    <property type="entry name" value="D21N6MTFRASE"/>
</dbReference>
<dbReference type="InterPro" id="IPR002052">
    <property type="entry name" value="DNA_methylase_N6_adenine_CS"/>
</dbReference>
<dbReference type="Gene3D" id="3.40.50.150">
    <property type="entry name" value="Vaccinia Virus protein VP39"/>
    <property type="match status" value="1"/>
</dbReference>
<dbReference type="EC" id="2.1.1.72" evidence="2"/>
<dbReference type="PROSITE" id="PS00092">
    <property type="entry name" value="N6_MTASE"/>
    <property type="match status" value="1"/>
</dbReference>
<evidence type="ECO:0000256" key="4">
    <source>
        <dbReference type="ARBA" id="ARBA00022679"/>
    </source>
</evidence>
<keyword evidence="9" id="KW-1185">Reference proteome</keyword>
<dbReference type="InterPro" id="IPR029063">
    <property type="entry name" value="SAM-dependent_MTases_sf"/>
</dbReference>
<keyword evidence="5" id="KW-0949">S-adenosyl-L-methionine</keyword>
<accession>A0ABT1FH47</accession>
<reference evidence="8 9" key="1">
    <citation type="submission" date="2022-06" db="EMBL/GenBank/DDBJ databases">
        <title>Runella sp. S5 genome sequencing.</title>
        <authorList>
            <person name="Park S."/>
        </authorList>
    </citation>
    <scope>NUCLEOTIDE SEQUENCE [LARGE SCALE GENOMIC DNA]</scope>
    <source>
        <strain evidence="8 9">S5</strain>
    </source>
</reference>
<evidence type="ECO:0000256" key="3">
    <source>
        <dbReference type="ARBA" id="ARBA00022603"/>
    </source>
</evidence>
<name>A0ABT1FH47_9BACT</name>
<dbReference type="Pfam" id="PF01555">
    <property type="entry name" value="N6_N4_Mtase"/>
    <property type="match status" value="1"/>
</dbReference>
<dbReference type="Proteomes" id="UP001204772">
    <property type="component" value="Unassembled WGS sequence"/>
</dbReference>
<evidence type="ECO:0000256" key="5">
    <source>
        <dbReference type="ARBA" id="ARBA00022691"/>
    </source>
</evidence>
<dbReference type="InterPro" id="IPR002941">
    <property type="entry name" value="DNA_methylase_N4/N6"/>
</dbReference>
<dbReference type="SUPFAM" id="SSF53335">
    <property type="entry name" value="S-adenosyl-L-methionine-dependent methyltransferases"/>
    <property type="match status" value="1"/>
</dbReference>
<evidence type="ECO:0000313" key="8">
    <source>
        <dbReference type="EMBL" id="MCP1381085.1"/>
    </source>
</evidence>
<proteinExistence type="inferred from homology"/>
<dbReference type="RefSeq" id="WP_253524267.1">
    <property type="nucleotide sequence ID" value="NZ_JAMZEL010000001.1"/>
</dbReference>
<comment type="catalytic activity">
    <reaction evidence="6">
        <text>a 2'-deoxyadenosine in DNA + S-adenosyl-L-methionine = an N(6)-methyl-2'-deoxyadenosine in DNA + S-adenosyl-L-homocysteine + H(+)</text>
        <dbReference type="Rhea" id="RHEA:15197"/>
        <dbReference type="Rhea" id="RHEA-COMP:12418"/>
        <dbReference type="Rhea" id="RHEA-COMP:12419"/>
        <dbReference type="ChEBI" id="CHEBI:15378"/>
        <dbReference type="ChEBI" id="CHEBI:57856"/>
        <dbReference type="ChEBI" id="CHEBI:59789"/>
        <dbReference type="ChEBI" id="CHEBI:90615"/>
        <dbReference type="ChEBI" id="CHEBI:90616"/>
        <dbReference type="EC" id="2.1.1.72"/>
    </reaction>
</comment>
<evidence type="ECO:0000313" key="9">
    <source>
        <dbReference type="Proteomes" id="UP001204772"/>
    </source>
</evidence>